<dbReference type="SFLD" id="SFLDS00057">
    <property type="entry name" value="Glutaminase/Asparaginase"/>
    <property type="match status" value="1"/>
</dbReference>
<proteinExistence type="inferred from homology"/>
<dbReference type="PIRSF" id="PIRSF500176">
    <property type="entry name" value="L_ASNase"/>
    <property type="match status" value="1"/>
</dbReference>
<evidence type="ECO:0000256" key="5">
    <source>
        <dbReference type="PROSITE-ProRule" id="PRU10100"/>
    </source>
</evidence>
<dbReference type="RefSeq" id="WP_085360466.1">
    <property type="nucleotide sequence ID" value="NZ_MTAB01000032.1"/>
</dbReference>
<dbReference type="PROSITE" id="PS51732">
    <property type="entry name" value="ASN_GLN_ASE_3"/>
    <property type="match status" value="1"/>
</dbReference>
<feature type="binding site" evidence="3">
    <location>
        <begin position="87"/>
        <end position="88"/>
    </location>
    <ligand>
        <name>substrate</name>
    </ligand>
</feature>
<dbReference type="PIRSF" id="PIRSF001220">
    <property type="entry name" value="L-ASNase_gatD"/>
    <property type="match status" value="1"/>
</dbReference>
<sequence length="330" mass="35452">MTTRKKIFVLYTGGTIGMRQTPQGLSPDTALAEKALIPFADNYSFDWHICNPLIDSSAVTLSDWHNWLALLKEKARTYDGILVLHGTDTLAYTANLFALALPDLKLPIVITGSQWPYNAQHSDAPLNLATAVAAFELNLPETVIAFNGKLFQAVGSSKISTEHADGFDNPHFGALGKWSSQQGWHDLNLRPSEKTRTSLHKQPLNTQAKVICHTLVPGFSAEAFSDGLYRTAADAVILQSYGHGNAPSHPAFIQAVRDFTAGGRLVLNISQVKQGNAAAVYAQGSALRQAGVVNGGKANLETALVLLTLAVSNGLDSDQLQAELAALRLL</sequence>
<dbReference type="GO" id="GO:0006520">
    <property type="term" value="P:amino acid metabolic process"/>
    <property type="evidence" value="ECO:0007669"/>
    <property type="project" value="InterPro"/>
</dbReference>
<dbReference type="InterPro" id="IPR020827">
    <property type="entry name" value="Asparaginase/glutaminase_AS1"/>
</dbReference>
<dbReference type="InterPro" id="IPR027473">
    <property type="entry name" value="L-asparaginase_C"/>
</dbReference>
<feature type="domain" description="L-asparaginase N-terminal" evidence="6">
    <location>
        <begin position="6"/>
        <end position="181"/>
    </location>
</feature>
<accession>A0A1X3DCN4</accession>
<evidence type="ECO:0000313" key="9">
    <source>
        <dbReference type="Proteomes" id="UP000193303"/>
    </source>
</evidence>
<dbReference type="Pfam" id="PF17763">
    <property type="entry name" value="Asparaginase_C"/>
    <property type="match status" value="1"/>
</dbReference>
<dbReference type="PROSITE" id="PS00144">
    <property type="entry name" value="ASN_GLN_ASE_1"/>
    <property type="match status" value="1"/>
</dbReference>
<dbReference type="InterPro" id="IPR040919">
    <property type="entry name" value="Asparaginase_C"/>
</dbReference>
<feature type="domain" description="Asparaginase/glutaminase C-terminal" evidence="7">
    <location>
        <begin position="209"/>
        <end position="322"/>
    </location>
</feature>
<dbReference type="OrthoDB" id="9788068at2"/>
<evidence type="ECO:0000256" key="1">
    <source>
        <dbReference type="ARBA" id="ARBA00010518"/>
    </source>
</evidence>
<dbReference type="SMART" id="SM00870">
    <property type="entry name" value="Asparaginase"/>
    <property type="match status" value="1"/>
</dbReference>
<evidence type="ECO:0000256" key="4">
    <source>
        <dbReference type="PROSITE-ProRule" id="PRU10099"/>
    </source>
</evidence>
<dbReference type="CDD" id="cd08963">
    <property type="entry name" value="L-asparaginase_I"/>
    <property type="match status" value="1"/>
</dbReference>
<dbReference type="InterPro" id="IPR006034">
    <property type="entry name" value="Asparaginase/glutaminase-like"/>
</dbReference>
<dbReference type="STRING" id="1931275.BV914_00180"/>
<dbReference type="Gene3D" id="3.40.50.40">
    <property type="match status" value="1"/>
</dbReference>
<dbReference type="GO" id="GO:0004067">
    <property type="term" value="F:asparaginase activity"/>
    <property type="evidence" value="ECO:0007669"/>
    <property type="project" value="UniProtKB-UniRule"/>
</dbReference>
<dbReference type="InterPro" id="IPR037152">
    <property type="entry name" value="L-asparaginase_N_sf"/>
</dbReference>
<dbReference type="SUPFAM" id="SSF53774">
    <property type="entry name" value="Glutaminase/Asparaginase"/>
    <property type="match status" value="1"/>
</dbReference>
<dbReference type="EMBL" id="MTAB01000032">
    <property type="protein sequence ID" value="OSI17719.1"/>
    <property type="molecule type" value="Genomic_DNA"/>
</dbReference>
<dbReference type="PANTHER" id="PTHR11707:SF28">
    <property type="entry name" value="60 KDA LYSOPHOSPHOLIPASE"/>
    <property type="match status" value="1"/>
</dbReference>
<dbReference type="PANTHER" id="PTHR11707">
    <property type="entry name" value="L-ASPARAGINASE"/>
    <property type="match status" value="1"/>
</dbReference>
<protein>
    <submittedName>
        <fullName evidence="8">L-asparaginase</fullName>
    </submittedName>
</protein>
<evidence type="ECO:0000259" key="7">
    <source>
        <dbReference type="Pfam" id="PF17763"/>
    </source>
</evidence>
<dbReference type="Gene3D" id="3.40.50.1170">
    <property type="entry name" value="L-asparaginase, N-terminal domain"/>
    <property type="match status" value="1"/>
</dbReference>
<evidence type="ECO:0000256" key="2">
    <source>
        <dbReference type="PIRSR" id="PIRSR001220-1"/>
    </source>
</evidence>
<reference evidence="9" key="1">
    <citation type="submission" date="2017-01" db="EMBL/GenBank/DDBJ databases">
        <authorList>
            <person name="Mah S.A."/>
            <person name="Swanson W.J."/>
            <person name="Moy G.W."/>
            <person name="Vacquier V.D."/>
        </authorList>
    </citation>
    <scope>NUCLEOTIDE SEQUENCE [LARGE SCALE GENOMIC DNA]</scope>
    <source>
        <strain evidence="9">124861</strain>
    </source>
</reference>
<feature type="active site" evidence="4">
    <location>
        <position position="15"/>
    </location>
</feature>
<comment type="caution">
    <text evidence="8">The sequence shown here is derived from an EMBL/GenBank/DDBJ whole genome shotgun (WGS) entry which is preliminary data.</text>
</comment>
<feature type="active site" description="O-isoaspartyl threonine intermediate" evidence="2">
    <location>
        <position position="15"/>
    </location>
</feature>
<dbReference type="InterPro" id="IPR027475">
    <property type="entry name" value="Asparaginase/glutaminase_AS2"/>
</dbReference>
<evidence type="ECO:0000313" key="8">
    <source>
        <dbReference type="EMBL" id="OSI17719.1"/>
    </source>
</evidence>
<dbReference type="InterPro" id="IPR041725">
    <property type="entry name" value="L-asparaginase_I"/>
</dbReference>
<name>A0A1X3DCN4_9NEIS</name>
<dbReference type="PROSITE" id="PS00917">
    <property type="entry name" value="ASN_GLN_ASE_2"/>
    <property type="match status" value="1"/>
</dbReference>
<feature type="active site" evidence="5">
    <location>
        <position position="87"/>
    </location>
</feature>
<dbReference type="InterPro" id="IPR027474">
    <property type="entry name" value="L-asparaginase_N"/>
</dbReference>
<gene>
    <name evidence="8" type="ORF">BV912_10770</name>
</gene>
<dbReference type="Pfam" id="PF00710">
    <property type="entry name" value="Asparaginase"/>
    <property type="match status" value="1"/>
</dbReference>
<evidence type="ECO:0000256" key="3">
    <source>
        <dbReference type="PIRSR" id="PIRSR001220-2"/>
    </source>
</evidence>
<dbReference type="AlphaFoldDB" id="A0A1X3DCN4"/>
<feature type="binding site" evidence="3">
    <location>
        <position position="56"/>
    </location>
    <ligand>
        <name>substrate</name>
    </ligand>
</feature>
<evidence type="ECO:0000259" key="6">
    <source>
        <dbReference type="Pfam" id="PF00710"/>
    </source>
</evidence>
<comment type="similarity">
    <text evidence="1">Belongs to the asparaginase 1 family.</text>
</comment>
<dbReference type="Proteomes" id="UP000193303">
    <property type="component" value="Unassembled WGS sequence"/>
</dbReference>
<organism evidence="8 9">
    <name type="scientific">Neisseria dumasiana</name>
    <dbReference type="NCBI Taxonomy" id="1931275"/>
    <lineage>
        <taxon>Bacteria</taxon>
        <taxon>Pseudomonadati</taxon>
        <taxon>Pseudomonadota</taxon>
        <taxon>Betaproteobacteria</taxon>
        <taxon>Neisseriales</taxon>
        <taxon>Neisseriaceae</taxon>
        <taxon>Neisseria</taxon>
    </lineage>
</organism>
<dbReference type="PRINTS" id="PR00139">
    <property type="entry name" value="ASNGLNASE"/>
</dbReference>
<dbReference type="InterPro" id="IPR036152">
    <property type="entry name" value="Asp/glu_Ase-like_sf"/>
</dbReference>